<gene>
    <name evidence="2" type="ORF">HD597_000246</name>
</gene>
<accession>A0A9X2G6M2</accession>
<name>A0A9X2G6M2_9ACTN</name>
<evidence type="ECO:0000313" key="2">
    <source>
        <dbReference type="EMBL" id="MCP2353226.1"/>
    </source>
</evidence>
<dbReference type="SMART" id="SM00706">
    <property type="entry name" value="TECPR"/>
    <property type="match status" value="2"/>
</dbReference>
<protein>
    <submittedName>
        <fullName evidence="2">Uncharacterized protein</fullName>
    </submittedName>
</protein>
<reference evidence="2" key="1">
    <citation type="submission" date="2022-06" db="EMBL/GenBank/DDBJ databases">
        <title>Sequencing the genomes of 1000 actinobacteria strains.</title>
        <authorList>
            <person name="Klenk H.-P."/>
        </authorList>
    </citation>
    <scope>NUCLEOTIDE SEQUENCE</scope>
    <source>
        <strain evidence="2">DSM 46694</strain>
    </source>
</reference>
<evidence type="ECO:0000313" key="3">
    <source>
        <dbReference type="Proteomes" id="UP001139648"/>
    </source>
</evidence>
<dbReference type="EMBL" id="JAMZEB010000001">
    <property type="protein sequence ID" value="MCP2353226.1"/>
    <property type="molecule type" value="Genomic_DNA"/>
</dbReference>
<feature type="chain" id="PRO_5040861508" evidence="1">
    <location>
        <begin position="17"/>
        <end position="401"/>
    </location>
</feature>
<dbReference type="Proteomes" id="UP001139648">
    <property type="component" value="Unassembled WGS sequence"/>
</dbReference>
<organism evidence="2 3">
    <name type="scientific">Nonomuraea thailandensis</name>
    <dbReference type="NCBI Taxonomy" id="1188745"/>
    <lineage>
        <taxon>Bacteria</taxon>
        <taxon>Bacillati</taxon>
        <taxon>Actinomycetota</taxon>
        <taxon>Actinomycetes</taxon>
        <taxon>Streptosporangiales</taxon>
        <taxon>Streptosporangiaceae</taxon>
        <taxon>Nonomuraea</taxon>
    </lineage>
</organism>
<comment type="caution">
    <text evidence="2">The sequence shown here is derived from an EMBL/GenBank/DDBJ whole genome shotgun (WGS) entry which is preliminary data.</text>
</comment>
<dbReference type="RefSeq" id="WP_253739678.1">
    <property type="nucleotide sequence ID" value="NZ_BAABKA010000052.1"/>
</dbReference>
<keyword evidence="1" id="KW-0732">Signal</keyword>
<feature type="signal peptide" evidence="1">
    <location>
        <begin position="1"/>
        <end position="16"/>
    </location>
</feature>
<sequence length="401" mass="43223">MIKKWAVIMAAVVALAACSDGRGGAVPTPLTPRRATDPRPAPFEAAAVQPTLRPAWGVWKDTGISEDQAYMNSVAAPGSRDAWAVGSDAFNLVGIVKHWDGRRWRPVKPPRKKKGNNGLLVVSASTSGNVWVFGEEGDAWRREGGGWSHQGRPSQIDSLHAAVVVSPREVWVAGAMSWGNWSPVVARWSGASWTTVPTPFEGAVTSLSVGSGRQLWAIGREGDPRSGEGAPAVARWDGERWRAVPLPDLLRSKGVRLKRIVAASPGKAWIAGSVDTGAVQVRDDEEYTPGFVMYWNGHNWQSLNAPSHDAFLSGTPGVDDFGTIASDGRGGLWLGDAHARIWHYDGRAWAAEKTVSGNKWYMADGFASIPGSRRAIAVGGKPMAEEDSRGWIWMRHPVASE</sequence>
<evidence type="ECO:0000256" key="1">
    <source>
        <dbReference type="SAM" id="SignalP"/>
    </source>
</evidence>
<dbReference type="AlphaFoldDB" id="A0A9X2G6M2"/>
<dbReference type="InterPro" id="IPR006624">
    <property type="entry name" value="Beta-propeller_rpt_TECPR"/>
</dbReference>
<keyword evidence="3" id="KW-1185">Reference proteome</keyword>
<proteinExistence type="predicted"/>
<dbReference type="PROSITE" id="PS51257">
    <property type="entry name" value="PROKAR_LIPOPROTEIN"/>
    <property type="match status" value="1"/>
</dbReference>